<dbReference type="InterPro" id="IPR008387">
    <property type="entry name" value="ATP_synth_f6_mt"/>
</dbReference>
<dbReference type="GO" id="GO:0045259">
    <property type="term" value="C:proton-transporting ATP synthase complex"/>
    <property type="evidence" value="ECO:0007669"/>
    <property type="project" value="UniProtKB-KW"/>
</dbReference>
<dbReference type="AlphaFoldDB" id="A0AAW0V307"/>
<dbReference type="GO" id="GO:0005743">
    <property type="term" value="C:mitochondrial inner membrane"/>
    <property type="evidence" value="ECO:0007669"/>
    <property type="project" value="UniProtKB-SubCell"/>
</dbReference>
<dbReference type="Proteomes" id="UP001487740">
    <property type="component" value="Unassembled WGS sequence"/>
</dbReference>
<comment type="similarity">
    <text evidence="2">Belongs to the eukaryotic ATPase subunit F6 family.</text>
</comment>
<dbReference type="SUPFAM" id="SSF111357">
    <property type="entry name" value="Mitochondrial ATP synthase coupling factor 6"/>
    <property type="match status" value="1"/>
</dbReference>
<evidence type="ECO:0000256" key="5">
    <source>
        <dbReference type="ARBA" id="ARBA00022781"/>
    </source>
</evidence>
<protein>
    <recommendedName>
        <fullName evidence="13">ATP synthase-coupling factor 6, mitochondrial</fullName>
    </recommendedName>
</protein>
<evidence type="ECO:0000256" key="1">
    <source>
        <dbReference type="ARBA" id="ARBA00004273"/>
    </source>
</evidence>
<keyword evidence="6" id="KW-0999">Mitochondrion inner membrane</keyword>
<evidence type="ECO:0000313" key="11">
    <source>
        <dbReference type="EMBL" id="KAK8406615.1"/>
    </source>
</evidence>
<dbReference type="PANTHER" id="PTHR12441:SF10">
    <property type="entry name" value="ATP SYNTHASE-COUPLING FACTOR 6, MITOCHONDRIAL"/>
    <property type="match status" value="1"/>
</dbReference>
<evidence type="ECO:0008006" key="13">
    <source>
        <dbReference type="Google" id="ProtNLM"/>
    </source>
</evidence>
<feature type="region of interest" description="Disordered" evidence="10">
    <location>
        <begin position="103"/>
        <end position="124"/>
    </location>
</feature>
<accession>A0AAW0V307</accession>
<evidence type="ECO:0000256" key="3">
    <source>
        <dbReference type="ARBA" id="ARBA00022448"/>
    </source>
</evidence>
<organism evidence="11 12">
    <name type="scientific">Scylla paramamosain</name>
    <name type="common">Mud crab</name>
    <dbReference type="NCBI Taxonomy" id="85552"/>
    <lineage>
        <taxon>Eukaryota</taxon>
        <taxon>Metazoa</taxon>
        <taxon>Ecdysozoa</taxon>
        <taxon>Arthropoda</taxon>
        <taxon>Crustacea</taxon>
        <taxon>Multicrustacea</taxon>
        <taxon>Malacostraca</taxon>
        <taxon>Eumalacostraca</taxon>
        <taxon>Eucarida</taxon>
        <taxon>Decapoda</taxon>
        <taxon>Pleocyemata</taxon>
        <taxon>Brachyura</taxon>
        <taxon>Eubrachyura</taxon>
        <taxon>Portunoidea</taxon>
        <taxon>Portunidae</taxon>
        <taxon>Portuninae</taxon>
        <taxon>Scylla</taxon>
    </lineage>
</organism>
<dbReference type="GO" id="GO:0015986">
    <property type="term" value="P:proton motive force-driven ATP synthesis"/>
    <property type="evidence" value="ECO:0007669"/>
    <property type="project" value="InterPro"/>
</dbReference>
<dbReference type="GO" id="GO:0015078">
    <property type="term" value="F:proton transmembrane transporter activity"/>
    <property type="evidence" value="ECO:0007669"/>
    <property type="project" value="InterPro"/>
</dbReference>
<evidence type="ECO:0000256" key="2">
    <source>
        <dbReference type="ARBA" id="ARBA00007346"/>
    </source>
</evidence>
<dbReference type="FunFam" id="1.10.246.110:FF:000001">
    <property type="entry name" value="ATP synthase-coupling factor 6, mitochondrial"/>
    <property type="match status" value="1"/>
</dbReference>
<gene>
    <name evidence="11" type="ORF">O3P69_007307</name>
</gene>
<reference evidence="11 12" key="1">
    <citation type="submission" date="2023-03" db="EMBL/GenBank/DDBJ databases">
        <title>High-quality genome of Scylla paramamosain provides insights in environmental adaptation.</title>
        <authorList>
            <person name="Zhang L."/>
        </authorList>
    </citation>
    <scope>NUCLEOTIDE SEQUENCE [LARGE SCALE GENOMIC DNA]</scope>
    <source>
        <strain evidence="11">LZ_2023a</strain>
        <tissue evidence="11">Muscle</tissue>
    </source>
</reference>
<dbReference type="Pfam" id="PF05511">
    <property type="entry name" value="ATP-synt_F6"/>
    <property type="match status" value="1"/>
</dbReference>
<comment type="caution">
    <text evidence="11">The sequence shown here is derived from an EMBL/GenBank/DDBJ whole genome shotgun (WGS) entry which is preliminary data.</text>
</comment>
<keyword evidence="12" id="KW-1185">Reference proteome</keyword>
<evidence type="ECO:0000256" key="6">
    <source>
        <dbReference type="ARBA" id="ARBA00022792"/>
    </source>
</evidence>
<dbReference type="InterPro" id="IPR036204">
    <property type="entry name" value="ATP_synth_f6_sf_mt"/>
</dbReference>
<keyword evidence="8" id="KW-0496">Mitochondrion</keyword>
<keyword evidence="4" id="KW-0138">CF(0)</keyword>
<keyword evidence="3" id="KW-0813">Transport</keyword>
<proteinExistence type="inferred from homology"/>
<evidence type="ECO:0000256" key="4">
    <source>
        <dbReference type="ARBA" id="ARBA00022547"/>
    </source>
</evidence>
<comment type="subcellular location">
    <subcellularLocation>
        <location evidence="1">Mitochondrion inner membrane</location>
    </subcellularLocation>
</comment>
<keyword evidence="5" id="KW-0375">Hydrogen ion transport</keyword>
<name>A0AAW0V307_SCYPA</name>
<evidence type="ECO:0000256" key="8">
    <source>
        <dbReference type="ARBA" id="ARBA00023128"/>
    </source>
</evidence>
<sequence>MHKNRSGCSGATYTNLLVQLLAQLPGHYYWKLCMKLVKISGDWEKPNVESYPHSLSLPPACAASFLLTTLAVARSLSSRLLQRCGSGLCLSETCKDVTVYGGRGQARGPGHGRPTTSLAGPRQPLYPQPACREDRAVSLRAHPSILFAPLRSGSIAVMRRSANLLFLAALVAVSAAASYDRGHEGPRARWRLGRFPGHPRHLRAHAKDACTALTSSARAAVREDTLFFSFMGVRPPRRTGSQQVLLSLAFPGHSRFSLALDRVLGQVTPSFTAAGMPSYVIPLRLRCWGVPGCGVVRGCVGWCEGLTFMRYGWAGRRGVACVKTGVDGSVGGEADTFRLVFLTLYNFTLLKERRVEPAEGSINTHRLLSHHPPSARMIVTRIIPEGRALQVVLRRNYGVSAVLMKKVADPIQQLFVDKIHEYNQKSKHSYRTTGGKLVDATPAIEKQMQQELDKVARQYGGGAGVDMTKFPDFKFEDPKVDMS</sequence>
<dbReference type="EMBL" id="JARAKH010000002">
    <property type="protein sequence ID" value="KAK8406615.1"/>
    <property type="molecule type" value="Genomic_DNA"/>
</dbReference>
<keyword evidence="9" id="KW-0472">Membrane</keyword>
<dbReference type="PANTHER" id="PTHR12441">
    <property type="entry name" value="ATP SYNTHASE COUPLING FACTOR 6, MITOCHONDRIAL"/>
    <property type="match status" value="1"/>
</dbReference>
<evidence type="ECO:0000256" key="10">
    <source>
        <dbReference type="SAM" id="MobiDB-lite"/>
    </source>
</evidence>
<evidence type="ECO:0000256" key="9">
    <source>
        <dbReference type="ARBA" id="ARBA00023136"/>
    </source>
</evidence>
<evidence type="ECO:0000256" key="7">
    <source>
        <dbReference type="ARBA" id="ARBA00023065"/>
    </source>
</evidence>
<keyword evidence="7" id="KW-0406">Ion transport</keyword>
<dbReference type="Gene3D" id="1.10.246.110">
    <property type="entry name" value="Mitochondrial ATP synthase-coupling factor 6"/>
    <property type="match status" value="1"/>
</dbReference>
<evidence type="ECO:0000313" key="12">
    <source>
        <dbReference type="Proteomes" id="UP001487740"/>
    </source>
</evidence>